<dbReference type="AlphaFoldDB" id="A0A4D4J3A5"/>
<evidence type="ECO:0000256" key="1">
    <source>
        <dbReference type="ARBA" id="ARBA00000085"/>
    </source>
</evidence>
<evidence type="ECO:0000256" key="8">
    <source>
        <dbReference type="SAM" id="MobiDB-lite"/>
    </source>
</evidence>
<evidence type="ECO:0000256" key="4">
    <source>
        <dbReference type="ARBA" id="ARBA00022679"/>
    </source>
</evidence>
<name>A0A4D4J3A5_9PSEU</name>
<feature type="region of interest" description="Disordered" evidence="8">
    <location>
        <begin position="621"/>
        <end position="785"/>
    </location>
</feature>
<feature type="domain" description="Histidine kinase" evidence="10">
    <location>
        <begin position="512"/>
        <end position="620"/>
    </location>
</feature>
<dbReference type="Pfam" id="PF02518">
    <property type="entry name" value="HATPase_c"/>
    <property type="match status" value="1"/>
</dbReference>
<evidence type="ECO:0000313" key="11">
    <source>
        <dbReference type="EMBL" id="GDY29590.1"/>
    </source>
</evidence>
<dbReference type="InterPro" id="IPR003594">
    <property type="entry name" value="HATPase_dom"/>
</dbReference>
<dbReference type="EMBL" id="BJFL01000004">
    <property type="protein sequence ID" value="GDY29590.1"/>
    <property type="molecule type" value="Genomic_DNA"/>
</dbReference>
<accession>A0A4D4J3A5</accession>
<dbReference type="GO" id="GO:0000160">
    <property type="term" value="P:phosphorelay signal transduction system"/>
    <property type="evidence" value="ECO:0007669"/>
    <property type="project" value="TreeGrafter"/>
</dbReference>
<keyword evidence="9" id="KW-0472">Membrane</keyword>
<protein>
    <recommendedName>
        <fullName evidence="2">histidine kinase</fullName>
        <ecNumber evidence="2">2.7.13.3</ecNumber>
    </recommendedName>
</protein>
<dbReference type="Gene3D" id="6.10.340.10">
    <property type="match status" value="1"/>
</dbReference>
<keyword evidence="7 9" id="KW-1133">Transmembrane helix</keyword>
<keyword evidence="12" id="KW-1185">Reference proteome</keyword>
<dbReference type="InterPro" id="IPR050428">
    <property type="entry name" value="TCS_sensor_his_kinase"/>
</dbReference>
<dbReference type="GO" id="GO:0005886">
    <property type="term" value="C:plasma membrane"/>
    <property type="evidence" value="ECO:0007669"/>
    <property type="project" value="TreeGrafter"/>
</dbReference>
<dbReference type="Proteomes" id="UP000298860">
    <property type="component" value="Unassembled WGS sequence"/>
</dbReference>
<proteinExistence type="predicted"/>
<dbReference type="Pfam" id="PF08376">
    <property type="entry name" value="NIT"/>
    <property type="match status" value="1"/>
</dbReference>
<evidence type="ECO:0000256" key="2">
    <source>
        <dbReference type="ARBA" id="ARBA00012438"/>
    </source>
</evidence>
<organism evidence="11 12">
    <name type="scientific">Gandjariella thermophila</name>
    <dbReference type="NCBI Taxonomy" id="1931992"/>
    <lineage>
        <taxon>Bacteria</taxon>
        <taxon>Bacillati</taxon>
        <taxon>Actinomycetota</taxon>
        <taxon>Actinomycetes</taxon>
        <taxon>Pseudonocardiales</taxon>
        <taxon>Pseudonocardiaceae</taxon>
        <taxon>Gandjariella</taxon>
    </lineage>
</organism>
<evidence type="ECO:0000256" key="3">
    <source>
        <dbReference type="ARBA" id="ARBA00022553"/>
    </source>
</evidence>
<dbReference type="InterPro" id="IPR005467">
    <property type="entry name" value="His_kinase_dom"/>
</dbReference>
<comment type="catalytic activity">
    <reaction evidence="1">
        <text>ATP + protein L-histidine = ADP + protein N-phospho-L-histidine.</text>
        <dbReference type="EC" id="2.7.13.3"/>
    </reaction>
</comment>
<evidence type="ECO:0000256" key="7">
    <source>
        <dbReference type="ARBA" id="ARBA00022989"/>
    </source>
</evidence>
<feature type="compositionally biased region" description="Gly residues" evidence="8">
    <location>
        <begin position="679"/>
        <end position="711"/>
    </location>
</feature>
<reference evidence="12" key="1">
    <citation type="submission" date="2019-04" db="EMBL/GenBank/DDBJ databases">
        <title>Draft genome sequence of Pseudonocardiaceae bacterium SL3-2-4.</title>
        <authorList>
            <person name="Ningsih F."/>
            <person name="Yokota A."/>
            <person name="Sakai Y."/>
            <person name="Nanatani K."/>
            <person name="Yabe S."/>
            <person name="Oetari A."/>
            <person name="Sjamsuridzal W."/>
        </authorList>
    </citation>
    <scope>NUCLEOTIDE SEQUENCE [LARGE SCALE GENOMIC DNA]</scope>
    <source>
        <strain evidence="12">SL3-2-4</strain>
    </source>
</reference>
<keyword evidence="6 11" id="KW-0418">Kinase</keyword>
<evidence type="ECO:0000256" key="5">
    <source>
        <dbReference type="ARBA" id="ARBA00022692"/>
    </source>
</evidence>
<dbReference type="Gene3D" id="3.30.565.10">
    <property type="entry name" value="Histidine kinase-like ATPase, C-terminal domain"/>
    <property type="match status" value="1"/>
</dbReference>
<evidence type="ECO:0000259" key="10">
    <source>
        <dbReference type="PROSITE" id="PS50109"/>
    </source>
</evidence>
<keyword evidence="3" id="KW-0597">Phosphoprotein</keyword>
<sequence>MLAIVAIPSVAMLVVGACLSGYLVDQGLRARTFADNVRAALGPTARFVAAAQEERRLTIRRLSQPGQSRSALDDQRQQVDAALAEMTATDGRLAQDAPPDLRASLTAFGQAAAQVPEMRQRVDGGLATAQDTYAFFDDLLALCGANIQGIARSATDATVGFEQMIAYDLFKSAEAMSRAHAMAERAVQSGLSPEQFHELAHQLGMYHEQVQTLAPRMTRQERDTYAALQTTTAWKTLVADDNYLMYHGPTTTGTGPAAVPFAVPDWESAAQQVSQALMGLYLSHSGYAADLGAASAQRTLLTSWVAGVAILLLVFAVLAVALRMSGRLIRRLSRLREETLELADERLPALLSRLRAGAVVDVAAEVPWLDHGDDEIGQVADAFNEAQRTAIAATVREAETRQGVRAVFLNIAHRSQVIVHRQLKVLDEAERSLDDPDQLQLLFQLDHLATRGRRNAENLIILGGEHAGRQWRNPVPLREVVRSAIAETEDYTRVTTVRLPDVPMVGAVVADLIHLLAELVDNATSFSPPQAQVEVRGNVVGRGVVVEIEDQGLGIEPEELEAFNAMLRDPPDFDVMALSAESRIGLFVVARLAARHGIKVSLRESVYDGVRATVLLPSALIAEPEPDRATPAEPEPPTHGRGPAMPPGDGPTALPTRTPSPPRPVGSGNGAGHVAITGAGIGSGNGSGNGSLNGSGGDPGGGPGNDSGGTGRAPLPRRERQASLAPQLLADEPGGPAEQPADGAPRRTPERSRNTMTAFQHGTRRARAGDESEPAPGNPRPGEGG</sequence>
<dbReference type="SMART" id="SM00387">
    <property type="entry name" value="HATPase_c"/>
    <property type="match status" value="1"/>
</dbReference>
<dbReference type="EC" id="2.7.13.3" evidence="2"/>
<dbReference type="SUPFAM" id="SSF55874">
    <property type="entry name" value="ATPase domain of HSP90 chaperone/DNA topoisomerase II/histidine kinase"/>
    <property type="match status" value="1"/>
</dbReference>
<dbReference type="OrthoDB" id="3502710at2"/>
<dbReference type="InterPro" id="IPR013587">
    <property type="entry name" value="Nitrate/nitrite_sensing"/>
</dbReference>
<feature type="transmembrane region" description="Helical" evidence="9">
    <location>
        <begin position="304"/>
        <end position="324"/>
    </location>
</feature>
<evidence type="ECO:0000256" key="6">
    <source>
        <dbReference type="ARBA" id="ARBA00022777"/>
    </source>
</evidence>
<evidence type="ECO:0000256" key="9">
    <source>
        <dbReference type="SAM" id="Phobius"/>
    </source>
</evidence>
<keyword evidence="5 9" id="KW-0812">Transmembrane</keyword>
<dbReference type="PANTHER" id="PTHR45436:SF5">
    <property type="entry name" value="SENSOR HISTIDINE KINASE TRCS"/>
    <property type="match status" value="1"/>
</dbReference>
<dbReference type="GO" id="GO:0004673">
    <property type="term" value="F:protein histidine kinase activity"/>
    <property type="evidence" value="ECO:0007669"/>
    <property type="project" value="UniProtKB-EC"/>
</dbReference>
<dbReference type="InterPro" id="IPR036890">
    <property type="entry name" value="HATPase_C_sf"/>
</dbReference>
<comment type="caution">
    <text evidence="11">The sequence shown here is derived from an EMBL/GenBank/DDBJ whole genome shotgun (WGS) entry which is preliminary data.</text>
</comment>
<evidence type="ECO:0000313" key="12">
    <source>
        <dbReference type="Proteomes" id="UP000298860"/>
    </source>
</evidence>
<gene>
    <name evidence="11" type="ORF">GTS_12230</name>
</gene>
<dbReference type="PANTHER" id="PTHR45436">
    <property type="entry name" value="SENSOR HISTIDINE KINASE YKOH"/>
    <property type="match status" value="1"/>
</dbReference>
<keyword evidence="4" id="KW-0808">Transferase</keyword>
<dbReference type="PROSITE" id="PS50109">
    <property type="entry name" value="HIS_KIN"/>
    <property type="match status" value="1"/>
</dbReference>
<feature type="compositionally biased region" description="Basic and acidic residues" evidence="8">
    <location>
        <begin position="744"/>
        <end position="753"/>
    </location>
</feature>